<dbReference type="Proteomes" id="UP000811609">
    <property type="component" value="Chromosome 6"/>
</dbReference>
<evidence type="ECO:0000313" key="2">
    <source>
        <dbReference type="Proteomes" id="UP000811609"/>
    </source>
</evidence>
<sequence>MLTSQITGEKDRDPMVRWRASCARNAEDLCLYAPYLSLHFWENSRLSEKVAWSVLGEVELALTGTVCRSESVGLNPLRLHLYRLSTVVLINRIEPIGSSLLGWRAY</sequence>
<protein>
    <submittedName>
        <fullName evidence="1">Uncharacterized protein</fullName>
    </submittedName>
</protein>
<proteinExistence type="predicted"/>
<dbReference type="AlphaFoldDB" id="A0A8T1QCL5"/>
<accession>A0A8T1QCL5</accession>
<reference evidence="1" key="1">
    <citation type="submission" date="2020-12" db="EMBL/GenBank/DDBJ databases">
        <title>WGS assembly of Carya illinoinensis cv. Pawnee.</title>
        <authorList>
            <person name="Platts A."/>
            <person name="Shu S."/>
            <person name="Wright S."/>
            <person name="Barry K."/>
            <person name="Edger P."/>
            <person name="Pires J.C."/>
            <person name="Schmutz J."/>
        </authorList>
    </citation>
    <scope>NUCLEOTIDE SEQUENCE</scope>
    <source>
        <tissue evidence="1">Leaf</tissue>
    </source>
</reference>
<dbReference type="EMBL" id="CM031814">
    <property type="protein sequence ID" value="KAG6652135.1"/>
    <property type="molecule type" value="Genomic_DNA"/>
</dbReference>
<organism evidence="1 2">
    <name type="scientific">Carya illinoinensis</name>
    <name type="common">Pecan</name>
    <dbReference type="NCBI Taxonomy" id="32201"/>
    <lineage>
        <taxon>Eukaryota</taxon>
        <taxon>Viridiplantae</taxon>
        <taxon>Streptophyta</taxon>
        <taxon>Embryophyta</taxon>
        <taxon>Tracheophyta</taxon>
        <taxon>Spermatophyta</taxon>
        <taxon>Magnoliopsida</taxon>
        <taxon>eudicotyledons</taxon>
        <taxon>Gunneridae</taxon>
        <taxon>Pentapetalae</taxon>
        <taxon>rosids</taxon>
        <taxon>fabids</taxon>
        <taxon>Fagales</taxon>
        <taxon>Juglandaceae</taxon>
        <taxon>Carya</taxon>
    </lineage>
</organism>
<gene>
    <name evidence="1" type="ORF">CIPAW_06G162500</name>
</gene>
<name>A0A8T1QCL5_CARIL</name>
<comment type="caution">
    <text evidence="1">The sequence shown here is derived from an EMBL/GenBank/DDBJ whole genome shotgun (WGS) entry which is preliminary data.</text>
</comment>
<keyword evidence="2" id="KW-1185">Reference proteome</keyword>
<evidence type="ECO:0000313" key="1">
    <source>
        <dbReference type="EMBL" id="KAG6652135.1"/>
    </source>
</evidence>